<sequence>MFELYQLEQLVIFAKCGTLSKAAEHLHLSQPALSRSMQKLEDELRVTIFERHKNKIELNQNGLLAVEYAEKVLDQSRNMAEQLRAFDRSRHTISVGSCAPAPLWEVAPLLSDLYSDMTISSEMKDKDCLLQGLQDGSYQIILLPEPLEAPDLYCTKYGEEHLFFSLPPAHALSGSKSLYFKDLDGENMLLRSKIGFWHDIHVKKMPAAHFFVQEENFAFNELVKISALPSFTSDLVIKREGKTPNRIIIPILDQEANVTYYCLCKKSDMKKLGAFFRRIERERK</sequence>
<dbReference type="InterPro" id="IPR000847">
    <property type="entry name" value="LysR_HTH_N"/>
</dbReference>
<evidence type="ECO:0000313" key="7">
    <source>
        <dbReference type="Proteomes" id="UP000248057"/>
    </source>
</evidence>
<dbReference type="GO" id="GO:0003677">
    <property type="term" value="F:DNA binding"/>
    <property type="evidence" value="ECO:0007669"/>
    <property type="project" value="UniProtKB-KW"/>
</dbReference>
<dbReference type="AlphaFoldDB" id="A0A2V3Y497"/>
<dbReference type="InterPro" id="IPR036388">
    <property type="entry name" value="WH-like_DNA-bd_sf"/>
</dbReference>
<evidence type="ECO:0000256" key="1">
    <source>
        <dbReference type="ARBA" id="ARBA00009437"/>
    </source>
</evidence>
<dbReference type="EMBL" id="QJKD01000008">
    <property type="protein sequence ID" value="PXX51948.1"/>
    <property type="molecule type" value="Genomic_DNA"/>
</dbReference>
<keyword evidence="2" id="KW-0805">Transcription regulation</keyword>
<gene>
    <name evidence="6" type="ORF">DFR60_10831</name>
</gene>
<comment type="caution">
    <text evidence="6">The sequence shown here is derived from an EMBL/GenBank/DDBJ whole genome shotgun (WGS) entry which is preliminary data.</text>
</comment>
<dbReference type="CDD" id="cd05466">
    <property type="entry name" value="PBP2_LTTR_substrate"/>
    <property type="match status" value="1"/>
</dbReference>
<evidence type="ECO:0000259" key="5">
    <source>
        <dbReference type="PROSITE" id="PS50931"/>
    </source>
</evidence>
<accession>A0A2V3Y497</accession>
<dbReference type="PRINTS" id="PR00039">
    <property type="entry name" value="HTHLYSR"/>
</dbReference>
<keyword evidence="4" id="KW-0804">Transcription</keyword>
<reference evidence="6 7" key="1">
    <citation type="submission" date="2018-05" db="EMBL/GenBank/DDBJ databases">
        <title>Genomic Encyclopedia of Type Strains, Phase IV (KMG-IV): sequencing the most valuable type-strain genomes for metagenomic binning, comparative biology and taxonomic classification.</title>
        <authorList>
            <person name="Goeker M."/>
        </authorList>
    </citation>
    <scope>NUCLEOTIDE SEQUENCE [LARGE SCALE GENOMIC DNA]</scope>
    <source>
        <strain evidence="6 7">DSM 24995</strain>
    </source>
</reference>
<dbReference type="GO" id="GO:0032993">
    <property type="term" value="C:protein-DNA complex"/>
    <property type="evidence" value="ECO:0007669"/>
    <property type="project" value="TreeGrafter"/>
</dbReference>
<dbReference type="InterPro" id="IPR005119">
    <property type="entry name" value="LysR_subst-bd"/>
</dbReference>
<keyword evidence="3 6" id="KW-0238">DNA-binding</keyword>
<dbReference type="Pfam" id="PF00126">
    <property type="entry name" value="HTH_1"/>
    <property type="match status" value="1"/>
</dbReference>
<evidence type="ECO:0000256" key="3">
    <source>
        <dbReference type="ARBA" id="ARBA00023125"/>
    </source>
</evidence>
<evidence type="ECO:0000256" key="2">
    <source>
        <dbReference type="ARBA" id="ARBA00023015"/>
    </source>
</evidence>
<dbReference type="Pfam" id="PF03466">
    <property type="entry name" value="LysR_substrate"/>
    <property type="match status" value="1"/>
</dbReference>
<evidence type="ECO:0000313" key="6">
    <source>
        <dbReference type="EMBL" id="PXX51948.1"/>
    </source>
</evidence>
<dbReference type="SUPFAM" id="SSF46785">
    <property type="entry name" value="Winged helix' DNA-binding domain"/>
    <property type="match status" value="1"/>
</dbReference>
<dbReference type="PANTHER" id="PTHR30346">
    <property type="entry name" value="TRANSCRIPTIONAL DUAL REGULATOR HCAR-RELATED"/>
    <property type="match status" value="1"/>
</dbReference>
<protein>
    <submittedName>
        <fullName evidence="6">DNA-binding transcriptional LysR family regulator</fullName>
    </submittedName>
</protein>
<dbReference type="Gene3D" id="3.40.190.10">
    <property type="entry name" value="Periplasmic binding protein-like II"/>
    <property type="match status" value="2"/>
</dbReference>
<organism evidence="6 7">
    <name type="scientific">Hungatella effluvii</name>
    <dbReference type="NCBI Taxonomy" id="1096246"/>
    <lineage>
        <taxon>Bacteria</taxon>
        <taxon>Bacillati</taxon>
        <taxon>Bacillota</taxon>
        <taxon>Clostridia</taxon>
        <taxon>Lachnospirales</taxon>
        <taxon>Lachnospiraceae</taxon>
        <taxon>Hungatella</taxon>
    </lineage>
</organism>
<dbReference type="SUPFAM" id="SSF53850">
    <property type="entry name" value="Periplasmic binding protein-like II"/>
    <property type="match status" value="1"/>
</dbReference>
<feature type="domain" description="HTH lysR-type" evidence="5">
    <location>
        <begin position="2"/>
        <end position="59"/>
    </location>
</feature>
<dbReference type="FunFam" id="1.10.10.10:FF:000001">
    <property type="entry name" value="LysR family transcriptional regulator"/>
    <property type="match status" value="1"/>
</dbReference>
<dbReference type="GO" id="GO:0003700">
    <property type="term" value="F:DNA-binding transcription factor activity"/>
    <property type="evidence" value="ECO:0007669"/>
    <property type="project" value="InterPro"/>
</dbReference>
<comment type="similarity">
    <text evidence="1">Belongs to the LysR transcriptional regulatory family.</text>
</comment>
<dbReference type="Gene3D" id="1.10.10.10">
    <property type="entry name" value="Winged helix-like DNA-binding domain superfamily/Winged helix DNA-binding domain"/>
    <property type="match status" value="1"/>
</dbReference>
<evidence type="ECO:0000256" key="4">
    <source>
        <dbReference type="ARBA" id="ARBA00023163"/>
    </source>
</evidence>
<keyword evidence="7" id="KW-1185">Reference proteome</keyword>
<dbReference type="Proteomes" id="UP000248057">
    <property type="component" value="Unassembled WGS sequence"/>
</dbReference>
<dbReference type="GeneID" id="86062441"/>
<dbReference type="PANTHER" id="PTHR30346:SF28">
    <property type="entry name" value="HTH-TYPE TRANSCRIPTIONAL REGULATOR CYNR"/>
    <property type="match status" value="1"/>
</dbReference>
<proteinExistence type="inferred from homology"/>
<name>A0A2V3Y497_9FIRM</name>
<dbReference type="InterPro" id="IPR036390">
    <property type="entry name" value="WH_DNA-bd_sf"/>
</dbReference>
<dbReference type="RefSeq" id="WP_110323771.1">
    <property type="nucleotide sequence ID" value="NZ_QJKD01000008.1"/>
</dbReference>
<dbReference type="PROSITE" id="PS50931">
    <property type="entry name" value="HTH_LYSR"/>
    <property type="match status" value="1"/>
</dbReference>